<sequence>MVTKHSENEILLTTSQPSQSQKIKRFGLFLIIFTIIILYIFSDELSSIFTDVVSCNKETCLKFNDIKNETEKKIDSPIIIESKPIDSEKFLTYVPHSGLHNQRIAFEHAVFLAWSLNRTLILPPVLLGKRFGYTDYDTMLNRLLPLKTNKSNVEKDCVNEVKDRPEESTQDCIEFHKSYMLTTWNHLFNLSFIEKHVKIIYNHRVNIPKLVHNQLKIKDEEKDVYYDKLYPGYHNFFESSIPPEKIQPIADGRIKKFYILSQFKHQPQKLLVFASLFGPGTFIRQSEKSEDFFHDIRNSILPKNEIMLKVAKKIADRMGGTFNYLTFHGRAGDGTYKLLADERIAGVINNLKRDMPDFNKINMTLYNNLTDSERHKLCFKNIKLDPKAKKFSRLTRIYVASDVPKSSPPLQVIFQTFPCAYMMSDFEEEIEPLNQVINNVDKQSMYKFILPLVDLMVGSNAKTLYTMGRSTFASYMLRYHYHLLAESKKKLK</sequence>
<evidence type="ECO:0000256" key="1">
    <source>
        <dbReference type="SAM" id="Phobius"/>
    </source>
</evidence>
<dbReference type="PANTHER" id="PTHR36050:SF1">
    <property type="entry name" value="O-FUCOSYLTRANSFERASE 30"/>
    <property type="match status" value="1"/>
</dbReference>
<keyword evidence="4" id="KW-1185">Reference proteome</keyword>
<comment type="caution">
    <text evidence="2">The sequence shown here is derived from an EMBL/GenBank/DDBJ whole genome shotgun (WGS) entry which is preliminary data.</text>
</comment>
<dbReference type="PANTHER" id="PTHR36050">
    <property type="entry name" value="O-FUCOSYLTRANSFERASE 30"/>
    <property type="match status" value="1"/>
</dbReference>
<keyword evidence="1" id="KW-0472">Membrane</keyword>
<dbReference type="STRING" id="94130.A0A2Z6RLP2"/>
<dbReference type="Proteomes" id="UP000615446">
    <property type="component" value="Unassembled WGS sequence"/>
</dbReference>
<name>A0A2Z6RLP2_9GLOM</name>
<dbReference type="OrthoDB" id="1882547at2759"/>
<keyword evidence="1" id="KW-0812">Transmembrane</keyword>
<reference evidence="2 4" key="1">
    <citation type="submission" date="2017-11" db="EMBL/GenBank/DDBJ databases">
        <title>The genome of Rhizophagus clarus HR1 reveals common genetic basis of auxotrophy among arbuscular mycorrhizal fungi.</title>
        <authorList>
            <person name="Kobayashi Y."/>
        </authorList>
    </citation>
    <scope>NUCLEOTIDE SEQUENCE [LARGE SCALE GENOMIC DNA]</scope>
    <source>
        <strain evidence="2 4">HR1</strain>
    </source>
</reference>
<dbReference type="Proteomes" id="UP000247702">
    <property type="component" value="Unassembled WGS sequence"/>
</dbReference>
<gene>
    <name evidence="3" type="ORF">RCL2_002729500</name>
    <name evidence="2" type="ORF">RclHR1_04990014</name>
</gene>
<proteinExistence type="predicted"/>
<evidence type="ECO:0000313" key="4">
    <source>
        <dbReference type="Proteomes" id="UP000247702"/>
    </source>
</evidence>
<dbReference type="AlphaFoldDB" id="A0A2Z6RLP2"/>
<protein>
    <submittedName>
        <fullName evidence="3">CigA protein</fullName>
    </submittedName>
</protein>
<evidence type="ECO:0000313" key="3">
    <source>
        <dbReference type="EMBL" id="GET00853.1"/>
    </source>
</evidence>
<dbReference type="EMBL" id="BEXD01003869">
    <property type="protein sequence ID" value="GBC03091.1"/>
    <property type="molecule type" value="Genomic_DNA"/>
</dbReference>
<dbReference type="EMBL" id="BLAL01000295">
    <property type="protein sequence ID" value="GET00853.1"/>
    <property type="molecule type" value="Genomic_DNA"/>
</dbReference>
<feature type="transmembrane region" description="Helical" evidence="1">
    <location>
        <begin position="26"/>
        <end position="42"/>
    </location>
</feature>
<keyword evidence="1" id="KW-1133">Transmembrane helix</keyword>
<organism evidence="2 4">
    <name type="scientific">Rhizophagus clarus</name>
    <dbReference type="NCBI Taxonomy" id="94130"/>
    <lineage>
        <taxon>Eukaryota</taxon>
        <taxon>Fungi</taxon>
        <taxon>Fungi incertae sedis</taxon>
        <taxon>Mucoromycota</taxon>
        <taxon>Glomeromycotina</taxon>
        <taxon>Glomeromycetes</taxon>
        <taxon>Glomerales</taxon>
        <taxon>Glomeraceae</taxon>
        <taxon>Rhizophagus</taxon>
    </lineage>
</organism>
<accession>A0A2Z6RLP2</accession>
<evidence type="ECO:0000313" key="2">
    <source>
        <dbReference type="EMBL" id="GBC03091.1"/>
    </source>
</evidence>
<reference evidence="3" key="2">
    <citation type="submission" date="2019-10" db="EMBL/GenBank/DDBJ databases">
        <title>Conservation and host-specific expression of non-tandemly repeated heterogenous ribosome RNA gene in arbuscular mycorrhizal fungi.</title>
        <authorList>
            <person name="Maeda T."/>
            <person name="Kobayashi Y."/>
            <person name="Nakagawa T."/>
            <person name="Ezawa T."/>
            <person name="Yamaguchi K."/>
            <person name="Bino T."/>
            <person name="Nishimoto Y."/>
            <person name="Shigenobu S."/>
            <person name="Kawaguchi M."/>
        </authorList>
    </citation>
    <scope>NUCLEOTIDE SEQUENCE</scope>
    <source>
        <strain evidence="3">HR1</strain>
    </source>
</reference>